<comment type="caution">
    <text evidence="6">The sequence shown here is derived from an EMBL/GenBank/DDBJ whole genome shotgun (WGS) entry which is preliminary data.</text>
</comment>
<evidence type="ECO:0000256" key="3">
    <source>
        <dbReference type="ARBA" id="ARBA00022833"/>
    </source>
</evidence>
<reference evidence="7" key="1">
    <citation type="submission" date="2023-01" db="EMBL/GenBank/DDBJ databases">
        <title>Key to firefly adult light organ development and bioluminescence: homeobox transcription factors regulate luciferase expression and transportation to peroxisome.</title>
        <authorList>
            <person name="Fu X."/>
        </authorList>
    </citation>
    <scope>NUCLEOTIDE SEQUENCE [LARGE SCALE GENOMIC DNA]</scope>
</reference>
<accession>A0AAN7P0I7</accession>
<evidence type="ECO:0000259" key="5">
    <source>
        <dbReference type="PROSITE" id="PS51081"/>
    </source>
</evidence>
<name>A0AAN7P0I7_9COLE</name>
<evidence type="ECO:0000313" key="6">
    <source>
        <dbReference type="EMBL" id="KAK4874437.1"/>
    </source>
</evidence>
<evidence type="ECO:0000313" key="7">
    <source>
        <dbReference type="Proteomes" id="UP001353858"/>
    </source>
</evidence>
<keyword evidence="1" id="KW-0479">Metal-binding</keyword>
<dbReference type="GO" id="GO:0031624">
    <property type="term" value="F:ubiquitin conjugating enzyme binding"/>
    <property type="evidence" value="ECO:0007669"/>
    <property type="project" value="TreeGrafter"/>
</dbReference>
<keyword evidence="3" id="KW-0862">Zinc</keyword>
<dbReference type="Pfam" id="PF21361">
    <property type="entry name" value="Sina_ZnF"/>
    <property type="match status" value="1"/>
</dbReference>
<dbReference type="GO" id="GO:0005737">
    <property type="term" value="C:cytoplasm"/>
    <property type="evidence" value="ECO:0007669"/>
    <property type="project" value="TreeGrafter"/>
</dbReference>
<keyword evidence="2 4" id="KW-0863">Zinc-finger</keyword>
<dbReference type="GO" id="GO:0061630">
    <property type="term" value="F:ubiquitin protein ligase activity"/>
    <property type="evidence" value="ECO:0007669"/>
    <property type="project" value="TreeGrafter"/>
</dbReference>
<dbReference type="AlphaFoldDB" id="A0AAN7P0I7"/>
<evidence type="ECO:0000256" key="2">
    <source>
        <dbReference type="ARBA" id="ARBA00022771"/>
    </source>
</evidence>
<dbReference type="SUPFAM" id="SSF49599">
    <property type="entry name" value="TRAF domain-like"/>
    <property type="match status" value="2"/>
</dbReference>
<dbReference type="Proteomes" id="UP001353858">
    <property type="component" value="Unassembled WGS sequence"/>
</dbReference>
<dbReference type="GO" id="GO:0008270">
    <property type="term" value="F:zinc ion binding"/>
    <property type="evidence" value="ECO:0007669"/>
    <property type="project" value="UniProtKB-KW"/>
</dbReference>
<dbReference type="Gene3D" id="3.30.40.10">
    <property type="entry name" value="Zinc/RING finger domain, C3HC4 (zinc finger)"/>
    <property type="match status" value="2"/>
</dbReference>
<dbReference type="GO" id="GO:0043161">
    <property type="term" value="P:proteasome-mediated ubiquitin-dependent protein catabolic process"/>
    <property type="evidence" value="ECO:0007669"/>
    <property type="project" value="TreeGrafter"/>
</dbReference>
<evidence type="ECO:0000256" key="1">
    <source>
        <dbReference type="ARBA" id="ARBA00022723"/>
    </source>
</evidence>
<dbReference type="InterPro" id="IPR004162">
    <property type="entry name" value="SINA-like_animal"/>
</dbReference>
<feature type="domain" description="SIAH-type" evidence="5">
    <location>
        <begin position="63"/>
        <end position="121"/>
    </location>
</feature>
<proteinExistence type="predicted"/>
<organism evidence="6 7">
    <name type="scientific">Aquatica leii</name>
    <dbReference type="NCBI Taxonomy" id="1421715"/>
    <lineage>
        <taxon>Eukaryota</taxon>
        <taxon>Metazoa</taxon>
        <taxon>Ecdysozoa</taxon>
        <taxon>Arthropoda</taxon>
        <taxon>Hexapoda</taxon>
        <taxon>Insecta</taxon>
        <taxon>Pterygota</taxon>
        <taxon>Neoptera</taxon>
        <taxon>Endopterygota</taxon>
        <taxon>Coleoptera</taxon>
        <taxon>Polyphaga</taxon>
        <taxon>Elateriformia</taxon>
        <taxon>Elateroidea</taxon>
        <taxon>Lampyridae</taxon>
        <taxon>Luciolinae</taxon>
        <taxon>Aquatica</taxon>
    </lineage>
</organism>
<dbReference type="PANTHER" id="PTHR45877:SF2">
    <property type="entry name" value="E3 UBIQUITIN-PROTEIN LIGASE SINA-RELATED"/>
    <property type="match status" value="1"/>
</dbReference>
<sequence>MGICWSHPLQPSTIDIGKLCCSNCKLYLSCGPITLTSKGTICGRCTLLEPGTRELLLESLLEDVVFPCRFNSFDCKTRLRFNAIVEHEDVCLHVPFKCPIKLCNWHGAQHQVWGHFINQHHSKWQPFNLKIKLDTDLNGYMIYCIENVPFLLKYDYSKTSRQLTYELNYFTNASIDAFYRVHLSNDQCNEVSTYLQTLRCYRFNRPGSKALMLNLNDYIVALNNPETIQLEICISSNILSGQSSLNSNVNYNVLESLRCNECHNYLSLPVYDSAIGSLCADCSKNASSSRLSQDVELQRKISNAIIPCRWKKCSHADSGNKIRQHELNCEYYLYACPSVGCKMVLVYKQLYLHLNVFHGITLFNNKTTYKFFFNGSFLKEFVVVRNNNMIVIKHYAKNNLHTFTLKTIESLSKITAKIYFEHSHCNLKSKTYVVDSKGSFVMNRDKLPTCFRNNEKLKLVIEV</sequence>
<dbReference type="EMBL" id="JARPUR010000006">
    <property type="protein sequence ID" value="KAK4874437.1"/>
    <property type="molecule type" value="Genomic_DNA"/>
</dbReference>
<keyword evidence="7" id="KW-1185">Reference proteome</keyword>
<dbReference type="PROSITE" id="PS51081">
    <property type="entry name" value="ZF_SIAH"/>
    <property type="match status" value="1"/>
</dbReference>
<protein>
    <recommendedName>
        <fullName evidence="5">SIAH-type domain-containing protein</fullName>
    </recommendedName>
</protein>
<gene>
    <name evidence="6" type="ORF">RN001_013797</name>
</gene>
<dbReference type="InterPro" id="IPR013083">
    <property type="entry name" value="Znf_RING/FYVE/PHD"/>
</dbReference>
<dbReference type="PANTHER" id="PTHR45877">
    <property type="entry name" value="E3 UBIQUITIN-PROTEIN LIGASE SIAH2"/>
    <property type="match status" value="1"/>
</dbReference>
<evidence type="ECO:0000256" key="4">
    <source>
        <dbReference type="PROSITE-ProRule" id="PRU00455"/>
    </source>
</evidence>
<dbReference type="InterPro" id="IPR013010">
    <property type="entry name" value="Znf_SIAH"/>
</dbReference>